<gene>
    <name evidence="1" type="ORF">SAMN04515671_1020</name>
</gene>
<dbReference type="InterPro" id="IPR015813">
    <property type="entry name" value="Pyrv/PenolPyrv_kinase-like_dom"/>
</dbReference>
<accession>A0A1H0JSR3</accession>
<name>A0A1H0JSR3_9ACTN</name>
<dbReference type="RefSeq" id="WP_090474866.1">
    <property type="nucleotide sequence ID" value="NZ_LT629710.1"/>
</dbReference>
<dbReference type="OrthoDB" id="9780430at2"/>
<organism evidence="1 2">
    <name type="scientific">Nakamurella panacisegetis</name>
    <dbReference type="NCBI Taxonomy" id="1090615"/>
    <lineage>
        <taxon>Bacteria</taxon>
        <taxon>Bacillati</taxon>
        <taxon>Actinomycetota</taxon>
        <taxon>Actinomycetes</taxon>
        <taxon>Nakamurellales</taxon>
        <taxon>Nakamurellaceae</taxon>
        <taxon>Nakamurella</taxon>
    </lineage>
</organism>
<dbReference type="PANTHER" id="PTHR42905">
    <property type="entry name" value="PHOSPHOENOLPYRUVATE CARBOXYLASE"/>
    <property type="match status" value="1"/>
</dbReference>
<dbReference type="Gene3D" id="3.20.20.60">
    <property type="entry name" value="Phosphoenolpyruvate-binding domains"/>
    <property type="match status" value="1"/>
</dbReference>
<dbReference type="PANTHER" id="PTHR42905:SF16">
    <property type="entry name" value="CARBOXYPHOSPHONOENOLPYRUVATE PHOSPHONOMUTASE-LIKE PROTEIN (AFU_ORTHOLOGUE AFUA_5G07230)"/>
    <property type="match status" value="1"/>
</dbReference>
<dbReference type="CDD" id="cd00377">
    <property type="entry name" value="ICL_PEPM"/>
    <property type="match status" value="1"/>
</dbReference>
<keyword evidence="2" id="KW-1185">Reference proteome</keyword>
<protein>
    <submittedName>
        <fullName evidence="1">2-Methylisocitrate lyase, PEP mutase family</fullName>
    </submittedName>
</protein>
<dbReference type="GO" id="GO:0016829">
    <property type="term" value="F:lyase activity"/>
    <property type="evidence" value="ECO:0007669"/>
    <property type="project" value="UniProtKB-KW"/>
</dbReference>
<evidence type="ECO:0000313" key="1">
    <source>
        <dbReference type="EMBL" id="SDO46512.1"/>
    </source>
</evidence>
<dbReference type="STRING" id="1090615.SAMN04515671_1020"/>
<proteinExistence type="predicted"/>
<dbReference type="InterPro" id="IPR040442">
    <property type="entry name" value="Pyrv_kinase-like_dom_sf"/>
</dbReference>
<dbReference type="AlphaFoldDB" id="A0A1H0JSR3"/>
<sequence length="250" mass="25272">MTSALRELHVPGRPLVLPNIWDVPSALAVAGAGHPALATSSAAVAAVLGYEDGHQAPAAEMFAAAARIAARVDVPLTVDCEGGYGLAPAEFVEALLDTGAAGANLEDTDHSSGGLIEAARQADHLAAIRAAAGEGLVINARVDVFIQAAPGTDPGSLLEEAVERARLYLEAGADCVYPILLHDPTLATAFCAAVAPAAVNLLGSYMPAAGRISLADAAAAGAARVSFGPDLWRAANRALEALVPPFVPSF</sequence>
<evidence type="ECO:0000313" key="2">
    <source>
        <dbReference type="Proteomes" id="UP000198741"/>
    </source>
</evidence>
<dbReference type="Pfam" id="PF13714">
    <property type="entry name" value="PEP_mutase"/>
    <property type="match status" value="1"/>
</dbReference>
<dbReference type="SUPFAM" id="SSF51621">
    <property type="entry name" value="Phosphoenolpyruvate/pyruvate domain"/>
    <property type="match status" value="1"/>
</dbReference>
<reference evidence="1 2" key="1">
    <citation type="submission" date="2016-10" db="EMBL/GenBank/DDBJ databases">
        <authorList>
            <person name="de Groot N.N."/>
        </authorList>
    </citation>
    <scope>NUCLEOTIDE SEQUENCE [LARGE SCALE GENOMIC DNA]</scope>
    <source>
        <strain evidence="2">P4-7,KCTC 19426,CECT 7604</strain>
    </source>
</reference>
<dbReference type="EMBL" id="LT629710">
    <property type="protein sequence ID" value="SDO46512.1"/>
    <property type="molecule type" value="Genomic_DNA"/>
</dbReference>
<dbReference type="Proteomes" id="UP000198741">
    <property type="component" value="Chromosome I"/>
</dbReference>
<keyword evidence="1" id="KW-0456">Lyase</keyword>
<dbReference type="InterPro" id="IPR039556">
    <property type="entry name" value="ICL/PEPM"/>
</dbReference>